<evidence type="ECO:0000313" key="2">
    <source>
        <dbReference type="EMBL" id="KAK1741983.1"/>
    </source>
</evidence>
<dbReference type="EMBL" id="JATAAI010000012">
    <property type="protein sequence ID" value="KAK1741983.1"/>
    <property type="molecule type" value="Genomic_DNA"/>
</dbReference>
<name>A0AAD8Y973_9STRA</name>
<keyword evidence="3" id="KW-1185">Reference proteome</keyword>
<dbReference type="Proteomes" id="UP001224775">
    <property type="component" value="Unassembled WGS sequence"/>
</dbReference>
<dbReference type="AlphaFoldDB" id="A0AAD8Y973"/>
<feature type="compositionally biased region" description="Low complexity" evidence="1">
    <location>
        <begin position="65"/>
        <end position="91"/>
    </location>
</feature>
<reference evidence="2" key="1">
    <citation type="submission" date="2023-06" db="EMBL/GenBank/DDBJ databases">
        <title>Survivors Of The Sea: Transcriptome response of Skeletonema marinoi to long-term dormancy.</title>
        <authorList>
            <person name="Pinder M.I.M."/>
            <person name="Kourtchenko O."/>
            <person name="Robertson E.K."/>
            <person name="Larsson T."/>
            <person name="Maumus F."/>
            <person name="Osuna-Cruz C.M."/>
            <person name="Vancaester E."/>
            <person name="Stenow R."/>
            <person name="Vandepoele K."/>
            <person name="Ploug H."/>
            <person name="Bruchert V."/>
            <person name="Godhe A."/>
            <person name="Topel M."/>
        </authorList>
    </citation>
    <scope>NUCLEOTIDE SEQUENCE</scope>
    <source>
        <strain evidence="2">R05AC</strain>
    </source>
</reference>
<proteinExistence type="predicted"/>
<feature type="region of interest" description="Disordered" evidence="1">
    <location>
        <begin position="435"/>
        <end position="457"/>
    </location>
</feature>
<organism evidence="2 3">
    <name type="scientific">Skeletonema marinoi</name>
    <dbReference type="NCBI Taxonomy" id="267567"/>
    <lineage>
        <taxon>Eukaryota</taxon>
        <taxon>Sar</taxon>
        <taxon>Stramenopiles</taxon>
        <taxon>Ochrophyta</taxon>
        <taxon>Bacillariophyta</taxon>
        <taxon>Coscinodiscophyceae</taxon>
        <taxon>Thalassiosirophycidae</taxon>
        <taxon>Thalassiosirales</taxon>
        <taxon>Skeletonemataceae</taxon>
        <taxon>Skeletonema</taxon>
        <taxon>Skeletonema marinoi-dohrnii complex</taxon>
    </lineage>
</organism>
<feature type="region of interest" description="Disordered" evidence="1">
    <location>
        <begin position="56"/>
        <end position="132"/>
    </location>
</feature>
<accession>A0AAD8Y973</accession>
<protein>
    <submittedName>
        <fullName evidence="2">Uncharacterized protein</fullName>
    </submittedName>
</protein>
<feature type="compositionally biased region" description="Basic and acidic residues" evidence="1">
    <location>
        <begin position="243"/>
        <end position="269"/>
    </location>
</feature>
<feature type="region of interest" description="Disordered" evidence="1">
    <location>
        <begin position="488"/>
        <end position="517"/>
    </location>
</feature>
<evidence type="ECO:0000313" key="3">
    <source>
        <dbReference type="Proteomes" id="UP001224775"/>
    </source>
</evidence>
<sequence>MASSVPPSNPFDGFDTYSTVAAPAMTATQQGAGVPPEYQRPVASVALPQFAEQMLPMVGSGYRRPQQQQPVQHQQPVQQQPVQQQPQQQQQLVPAAPSAMSPWALPPAAPAGQLVATNPFPPPQQQQQQQMMQMDPFAVQMPMMQPQQQQQQLVPQYQQQQLLSPQYQIPQQPIMVPPQQQQQQQQSTAQQRLQNEVQGFFNDQQPTPQNEPTALLDQTDEEGLGLIDVELDDDENNTSNNHNTHDDGEFIGKQPHHQERSPAPRDKNADIAPPPPITPARPHAEYLAKQTSRSTSSSSGQSSSISSPLPKPNLVIHSGYVLSRISFRTVLLRKWKQTFWIQYGPTQLLFFRSFADYEDWLNNPYHTQRARDFLVKLRVDFVSDLKKTSVMGYQVTQIRRKPYGKNVMLHFKLERWMDYGPTIAAAFAAREEEMVHSPTHRNNNRRGNGGGGNDGEEYMNTTNDVASLRKIILGCMRNARDAALGAQRGGGEDVYRGRYSTDREDYNNDTAGAHRGGSMNDRSGAANMGYHQAFSAESTPRRRMDMDNNNEVVRESSLAQESVKTEESAEGVAPVATNGVVDLLG</sequence>
<feature type="region of interest" description="Disordered" evidence="1">
    <location>
        <begin position="232"/>
        <end position="309"/>
    </location>
</feature>
<evidence type="ECO:0000256" key="1">
    <source>
        <dbReference type="SAM" id="MobiDB-lite"/>
    </source>
</evidence>
<gene>
    <name evidence="2" type="ORF">QTG54_007556</name>
</gene>
<comment type="caution">
    <text evidence="2">The sequence shown here is derived from an EMBL/GenBank/DDBJ whole genome shotgun (WGS) entry which is preliminary data.</text>
</comment>
<feature type="compositionally biased region" description="Basic and acidic residues" evidence="1">
    <location>
        <begin position="490"/>
        <end position="506"/>
    </location>
</feature>
<feature type="compositionally biased region" description="Low complexity" evidence="1">
    <location>
        <begin position="292"/>
        <end position="307"/>
    </location>
</feature>